<dbReference type="PROSITE" id="PS51925">
    <property type="entry name" value="SWIB_MDM2"/>
    <property type="match status" value="1"/>
</dbReference>
<evidence type="ECO:0000313" key="5">
    <source>
        <dbReference type="Proteomes" id="UP000691718"/>
    </source>
</evidence>
<keyword evidence="5" id="KW-1185">Reference proteome</keyword>
<accession>A0A8S3W5P5</accession>
<dbReference type="Pfam" id="PF17832">
    <property type="entry name" value="Pre-PUA"/>
    <property type="match status" value="1"/>
</dbReference>
<reference evidence="4" key="1">
    <citation type="submission" date="2021-04" db="EMBL/GenBank/DDBJ databases">
        <authorList>
            <person name="Tunstrom K."/>
        </authorList>
    </citation>
    <scope>NUCLEOTIDE SEQUENCE</scope>
</reference>
<dbReference type="CDD" id="cd11610">
    <property type="entry name" value="eIF2D_N"/>
    <property type="match status" value="1"/>
</dbReference>
<dbReference type="Pfam" id="PF01253">
    <property type="entry name" value="SUI1"/>
    <property type="match status" value="1"/>
</dbReference>
<dbReference type="InterPro" id="IPR058886">
    <property type="entry name" value="SWIB_eIF2D"/>
</dbReference>
<dbReference type="EMBL" id="CAJQZP010000164">
    <property type="protein sequence ID" value="CAG4942145.1"/>
    <property type="molecule type" value="Genomic_DNA"/>
</dbReference>
<feature type="domain" description="DM2" evidence="3">
    <location>
        <begin position="565"/>
        <end position="649"/>
    </location>
</feature>
<dbReference type="PROSITE" id="PS50296">
    <property type="entry name" value="SUI1"/>
    <property type="match status" value="1"/>
</dbReference>
<evidence type="ECO:0000259" key="2">
    <source>
        <dbReference type="PROSITE" id="PS50296"/>
    </source>
</evidence>
<dbReference type="InterPro" id="IPR003121">
    <property type="entry name" value="SWIB_MDM2_domain"/>
</dbReference>
<dbReference type="InterPro" id="IPR039759">
    <property type="entry name" value="eIF2D_SUI1"/>
</dbReference>
<feature type="domain" description="SUI1" evidence="2">
    <location>
        <begin position="670"/>
        <end position="742"/>
    </location>
</feature>
<evidence type="ECO:0000259" key="3">
    <source>
        <dbReference type="PROSITE" id="PS51925"/>
    </source>
</evidence>
<protein>
    <submittedName>
        <fullName evidence="4">(apollo) hypothetical protein</fullName>
    </submittedName>
</protein>
<name>A0A8S3W5P5_PARAO</name>
<dbReference type="AlphaFoldDB" id="A0A8S3W5P5"/>
<dbReference type="Pfam" id="PF26292">
    <property type="entry name" value="PUA_elF2D"/>
    <property type="match status" value="1"/>
</dbReference>
<dbReference type="GO" id="GO:0003743">
    <property type="term" value="F:translation initiation factor activity"/>
    <property type="evidence" value="ECO:0007669"/>
    <property type="project" value="InterPro"/>
</dbReference>
<feature type="region of interest" description="Disordered" evidence="1">
    <location>
        <begin position="84"/>
        <end position="157"/>
    </location>
</feature>
<dbReference type="InterPro" id="IPR057429">
    <property type="entry name" value="WH_eIF2D"/>
</dbReference>
<feature type="compositionally biased region" description="Acidic residues" evidence="1">
    <location>
        <begin position="144"/>
        <end position="156"/>
    </location>
</feature>
<evidence type="ECO:0000313" key="4">
    <source>
        <dbReference type="EMBL" id="CAG4942145.1"/>
    </source>
</evidence>
<comment type="caution">
    <text evidence="4">The sequence shown here is derived from an EMBL/GenBank/DDBJ whole genome shotgun (WGS) entry which is preliminary data.</text>
</comment>
<dbReference type="PANTHER" id="PTHR12217">
    <property type="entry name" value="EUKARYOTIC TRANSLATION INITIATION FACTOR 2D"/>
    <property type="match status" value="1"/>
</dbReference>
<dbReference type="Pfam" id="PF26291">
    <property type="entry name" value="SWIB_eIF2D"/>
    <property type="match status" value="1"/>
</dbReference>
<dbReference type="InterPro" id="IPR048247">
    <property type="entry name" value="eIF2D_N"/>
</dbReference>
<evidence type="ECO:0000256" key="1">
    <source>
        <dbReference type="SAM" id="MobiDB-lite"/>
    </source>
</evidence>
<dbReference type="GO" id="GO:0001731">
    <property type="term" value="P:formation of translation preinitiation complex"/>
    <property type="evidence" value="ECO:0007669"/>
    <property type="project" value="InterPro"/>
</dbReference>
<dbReference type="CDD" id="cd21156">
    <property type="entry name" value="PUA_eIF2d-like"/>
    <property type="match status" value="1"/>
</dbReference>
<dbReference type="Proteomes" id="UP000691718">
    <property type="component" value="Unassembled WGS sequence"/>
</dbReference>
<dbReference type="PROSITE" id="PS50890">
    <property type="entry name" value="PUA"/>
    <property type="match status" value="1"/>
</dbReference>
<dbReference type="InterPro" id="IPR001950">
    <property type="entry name" value="SUI1"/>
</dbReference>
<feature type="compositionally biased region" description="Basic and acidic residues" evidence="1">
    <location>
        <begin position="107"/>
        <end position="116"/>
    </location>
</feature>
<dbReference type="OrthoDB" id="199771at2759"/>
<dbReference type="InterPro" id="IPR048248">
    <property type="entry name" value="PUA_eIF2d-like"/>
</dbReference>
<gene>
    <name evidence="4" type="ORF">PAPOLLO_LOCUS2377</name>
</gene>
<dbReference type="InterPro" id="IPR041366">
    <property type="entry name" value="Pre-PUA"/>
</dbReference>
<dbReference type="CDD" id="cd11608">
    <property type="entry name" value="eIF2D_C"/>
    <property type="match status" value="1"/>
</dbReference>
<proteinExistence type="predicted"/>
<sequence length="760" mass="83100">MERVYCGMVGELPVGRPLERPLTQRRPRVLPAARRGPVPVSLWSSMDLLTGNHPTQPLSPQEDRAAAAQPAVVDMELCSVPSPALHVEVGGSGTSTPNRTPTSRKRNASDHNDMGAKRRLITSSSSSSRPLRDIEISNALNYGSDEDSEEDGEEEIGLQSTIVPRVTAFNLLITIMFGKAYKLKSNNTLKNSEKKHLAQRILNEFPAATDEKVKELVPVKSNSSCMRLILHSGETVGVYVVDSVPVMIETGDALVPTVCALWKVPDLLPTLIIHSPVLPKLAGGAPLYAPGVTLADPVKFPRFSRGSLIAAATVDNCAVGAVGRAAISSSDLLRTNIGVCMETLHVYGDLLCKEPKFTKLERPKFDPPTYNDITDNIAMDIAQLSIQQPIKEEWPSLVKVDIKPPEEPTPSPVLNEPRIIPEEIPNVDGNEELDLDDTVITDTSQIEEDPIPTDMDELLKWCLLSFIKLEGKNLELPLKTNLLYKNHLIPLCPPDRTLDVKKSSYKKMGKFLEAMQKEGLLEVREIEKGVSALVSMACAHPLLRQHRAPVRPAARPTAPGPAPPQVRDLYCITANVSELFAPLRKGTALAAADVRSTLTEYVKTRGLNSTQQRGAVALDPLLAKITGQQEQETIKWEGLMTAVLNKMTPSTELQFSDGTVKIIKSKLEPIKMQVATRSGNKKVTLVSNLEAYGFNLLEMARVCQHGVAASCGVTRTPGAKCDQLMVQGDQTHFIAKLLIEKYGLPKKYLEGADKALNKKK</sequence>
<dbReference type="Pfam" id="PF25304">
    <property type="entry name" value="WHD_eIF2D"/>
    <property type="match status" value="1"/>
</dbReference>
<dbReference type="InterPro" id="IPR039757">
    <property type="entry name" value="EIF2D"/>
</dbReference>
<organism evidence="4 5">
    <name type="scientific">Parnassius apollo</name>
    <name type="common">Apollo butterfly</name>
    <name type="synonym">Papilio apollo</name>
    <dbReference type="NCBI Taxonomy" id="110799"/>
    <lineage>
        <taxon>Eukaryota</taxon>
        <taxon>Metazoa</taxon>
        <taxon>Ecdysozoa</taxon>
        <taxon>Arthropoda</taxon>
        <taxon>Hexapoda</taxon>
        <taxon>Insecta</taxon>
        <taxon>Pterygota</taxon>
        <taxon>Neoptera</taxon>
        <taxon>Endopterygota</taxon>
        <taxon>Lepidoptera</taxon>
        <taxon>Glossata</taxon>
        <taxon>Ditrysia</taxon>
        <taxon>Papilionoidea</taxon>
        <taxon>Papilionidae</taxon>
        <taxon>Parnassiinae</taxon>
        <taxon>Parnassini</taxon>
        <taxon>Parnassius</taxon>
        <taxon>Parnassius</taxon>
    </lineage>
</organism>
<dbReference type="PANTHER" id="PTHR12217:SF4">
    <property type="entry name" value="EUKARYOTIC TRANSLATION INITIATION FACTOR 2D"/>
    <property type="match status" value="1"/>
</dbReference>